<gene>
    <name evidence="7" type="primary">bioN</name>
    <name evidence="7" type="ORF">NCTC12872_01002</name>
</gene>
<feature type="transmembrane region" description="Helical" evidence="6">
    <location>
        <begin position="38"/>
        <end position="57"/>
    </location>
</feature>
<dbReference type="EMBL" id="UGTA01000001">
    <property type="protein sequence ID" value="SUB59028.1"/>
    <property type="molecule type" value="Genomic_DNA"/>
</dbReference>
<evidence type="ECO:0000313" key="7">
    <source>
        <dbReference type="EMBL" id="SUB59028.1"/>
    </source>
</evidence>
<evidence type="ECO:0000256" key="6">
    <source>
        <dbReference type="SAM" id="Phobius"/>
    </source>
</evidence>
<name>A0A379CA75_9PAST</name>
<evidence type="ECO:0000256" key="5">
    <source>
        <dbReference type="ARBA" id="ARBA00023136"/>
    </source>
</evidence>
<reference evidence="7 8" key="1">
    <citation type="submission" date="2018-06" db="EMBL/GenBank/DDBJ databases">
        <authorList>
            <consortium name="Pathogen Informatics"/>
            <person name="Doyle S."/>
        </authorList>
    </citation>
    <scope>NUCLEOTIDE SEQUENCE [LARGE SCALE GENOMIC DNA]</scope>
    <source>
        <strain evidence="7 8">NCTC12872</strain>
    </source>
</reference>
<keyword evidence="5 6" id="KW-0472">Membrane</keyword>
<comment type="similarity">
    <text evidence="2">Belongs to the CbiQ family.</text>
</comment>
<dbReference type="AlphaFoldDB" id="A0A379CA75"/>
<keyword evidence="4 6" id="KW-1133">Transmembrane helix</keyword>
<dbReference type="CDD" id="cd16914">
    <property type="entry name" value="EcfT"/>
    <property type="match status" value="1"/>
</dbReference>
<feature type="transmembrane region" description="Helical" evidence="6">
    <location>
        <begin position="12"/>
        <end position="32"/>
    </location>
</feature>
<sequence length="201" mass="22368">MNLSLYVYGTSIVHKTSFLVKFISLLFLSTLLLTFPNLWLSIGALVGVLGLFKLANFKITTVLQQTKPIFPFLVLLFAFQCFFADLTLAIISTTRLLALLLFASLLTLTTKSSVIIDSIEKHLYFLRYLKINPKKVGLAISLTLRFIPVLAIITQEVKEAQKVRGLEKSIVAIAVPVIIRTLKMADDISAAIESRAFDSDD</sequence>
<evidence type="ECO:0000256" key="3">
    <source>
        <dbReference type="ARBA" id="ARBA00022692"/>
    </source>
</evidence>
<protein>
    <submittedName>
        <fullName evidence="7">Energy-coupling factor transporter transmembrane protein BioN</fullName>
    </submittedName>
</protein>
<dbReference type="Proteomes" id="UP000255417">
    <property type="component" value="Unassembled WGS sequence"/>
</dbReference>
<feature type="transmembrane region" description="Helical" evidence="6">
    <location>
        <begin position="97"/>
        <end position="116"/>
    </location>
</feature>
<dbReference type="Pfam" id="PF02361">
    <property type="entry name" value="CbiQ"/>
    <property type="match status" value="1"/>
</dbReference>
<proteinExistence type="inferred from homology"/>
<keyword evidence="8" id="KW-1185">Reference proteome</keyword>
<keyword evidence="3 6" id="KW-0812">Transmembrane</keyword>
<dbReference type="RefSeq" id="WP_115315524.1">
    <property type="nucleotide sequence ID" value="NZ_LWIF01000001.1"/>
</dbReference>
<evidence type="ECO:0000256" key="2">
    <source>
        <dbReference type="ARBA" id="ARBA00008564"/>
    </source>
</evidence>
<evidence type="ECO:0000256" key="4">
    <source>
        <dbReference type="ARBA" id="ARBA00022989"/>
    </source>
</evidence>
<dbReference type="OrthoDB" id="5868344at2"/>
<dbReference type="GO" id="GO:0005886">
    <property type="term" value="C:plasma membrane"/>
    <property type="evidence" value="ECO:0007669"/>
    <property type="project" value="UniProtKB-ARBA"/>
</dbReference>
<comment type="subcellular location">
    <subcellularLocation>
        <location evidence="1">Membrane</location>
        <topology evidence="1">Multi-pass membrane protein</topology>
    </subcellularLocation>
</comment>
<feature type="transmembrane region" description="Helical" evidence="6">
    <location>
        <begin position="136"/>
        <end position="154"/>
    </location>
</feature>
<dbReference type="InterPro" id="IPR003339">
    <property type="entry name" value="ABC/ECF_trnsptr_transmembrane"/>
</dbReference>
<accession>A0A379CA75</accession>
<evidence type="ECO:0000256" key="1">
    <source>
        <dbReference type="ARBA" id="ARBA00004141"/>
    </source>
</evidence>
<feature type="transmembrane region" description="Helical" evidence="6">
    <location>
        <begin position="69"/>
        <end position="91"/>
    </location>
</feature>
<organism evidence="7 8">
    <name type="scientific">Phocoenobacter uteri</name>
    <dbReference type="NCBI Taxonomy" id="146806"/>
    <lineage>
        <taxon>Bacteria</taxon>
        <taxon>Pseudomonadati</taxon>
        <taxon>Pseudomonadota</taxon>
        <taxon>Gammaproteobacteria</taxon>
        <taxon>Pasteurellales</taxon>
        <taxon>Pasteurellaceae</taxon>
        <taxon>Phocoenobacter</taxon>
    </lineage>
</organism>
<dbReference type="PANTHER" id="PTHR33514:SF13">
    <property type="entry name" value="PROTEIN ABCI12, CHLOROPLASTIC"/>
    <property type="match status" value="1"/>
</dbReference>
<evidence type="ECO:0000313" key="8">
    <source>
        <dbReference type="Proteomes" id="UP000255417"/>
    </source>
</evidence>
<dbReference type="PANTHER" id="PTHR33514">
    <property type="entry name" value="PROTEIN ABCI12, CHLOROPLASTIC"/>
    <property type="match status" value="1"/>
</dbReference>